<evidence type="ECO:0000313" key="1">
    <source>
        <dbReference type="EMBL" id="MDO7787829.1"/>
    </source>
</evidence>
<dbReference type="InterPro" id="IPR025541">
    <property type="entry name" value="Ppandiol/glycerol_DHydtase_msu"/>
</dbReference>
<dbReference type="NCBIfam" id="NF011616">
    <property type="entry name" value="PRK15042.1"/>
    <property type="match status" value="1"/>
</dbReference>
<dbReference type="AlphaFoldDB" id="A0AAW7ZF90"/>
<name>A0AAW7ZF90_9FIRM</name>
<protein>
    <submittedName>
        <fullName evidence="1">Propanediol/glycerol family dehydratase medium subunit</fullName>
    </submittedName>
</protein>
<accession>A0AAW7ZF90</accession>
<proteinExistence type="predicted"/>
<dbReference type="Pfam" id="PF02288">
    <property type="entry name" value="Dehydratase_MU"/>
    <property type="match status" value="1"/>
</dbReference>
<sequence>MQISEQLIREIVGQVLSGMEQPTPAKKMAVATGRTMTLLEKGNATTGTKSDEVVIALAPAFGKHQNKTIVNIPHSDVLREVIAGIEEEGIRPRVIRVLGTSDVGFLAYEGAKICGSGVAVGLQSRGTTVIHQKDLPPLSNLELFPQSPLLDLEAYRAIGRNAAKYAKGEHPTPVPTRNDQMARPKYQAKAAVLHIKETEHVVPGAKPVELEVQF</sequence>
<organism evidence="1 2">
    <name type="scientific">Desulforamulus aquiferis</name>
    <dbReference type="NCBI Taxonomy" id="1397668"/>
    <lineage>
        <taxon>Bacteria</taxon>
        <taxon>Bacillati</taxon>
        <taxon>Bacillota</taxon>
        <taxon>Clostridia</taxon>
        <taxon>Eubacteriales</taxon>
        <taxon>Peptococcaceae</taxon>
        <taxon>Desulforamulus</taxon>
    </lineage>
</organism>
<reference evidence="1" key="2">
    <citation type="submission" date="2023-03" db="EMBL/GenBank/DDBJ databases">
        <authorList>
            <person name="Zhang Z."/>
        </authorList>
    </citation>
    <scope>NUCLEOTIDE SEQUENCE</scope>
    <source>
        <strain evidence="1">DSA</strain>
    </source>
</reference>
<dbReference type="PIRSF" id="PIRSF018506">
    <property type="entry name" value="Prpndl_dhdrts_md"/>
    <property type="match status" value="1"/>
</dbReference>
<comment type="caution">
    <text evidence="1">The sequence shown here is derived from an EMBL/GenBank/DDBJ whole genome shotgun (WGS) entry which is preliminary data.</text>
</comment>
<keyword evidence="2" id="KW-1185">Reference proteome</keyword>
<dbReference type="RefSeq" id="WP_304543204.1">
    <property type="nucleotide sequence ID" value="NZ_JARPTC010000016.1"/>
</dbReference>
<reference evidence="1" key="1">
    <citation type="journal article" date="2023" name="J. Hazard. Mater.">
        <title>Anaerobic biodegradation of pyrene and benzo[a]pyrene by a new sulfate-reducing Desulforamulus aquiferis strain DSA.</title>
        <authorList>
            <person name="Zhang Z."/>
            <person name="Sun J."/>
            <person name="Gong X."/>
            <person name="Wang C."/>
            <person name="Wang H."/>
        </authorList>
    </citation>
    <scope>NUCLEOTIDE SEQUENCE</scope>
    <source>
        <strain evidence="1">DSA</strain>
    </source>
</reference>
<evidence type="ECO:0000313" key="2">
    <source>
        <dbReference type="Proteomes" id="UP001172911"/>
    </source>
</evidence>
<gene>
    <name evidence="1" type="ORF">P6N53_11420</name>
</gene>
<dbReference type="EMBL" id="JARPTC010000016">
    <property type="protein sequence ID" value="MDO7787829.1"/>
    <property type="molecule type" value="Genomic_DNA"/>
</dbReference>
<dbReference type="InterPro" id="IPR003208">
    <property type="entry name" value="Dehydtase/Dehydtase_re"/>
</dbReference>
<dbReference type="InterPro" id="IPR010254">
    <property type="entry name" value="B12-dep_deHydtase_bsu"/>
</dbReference>
<dbReference type="Gene3D" id="3.40.50.10150">
    <property type="entry name" value="B12-dependent dehydatase associated subunit"/>
    <property type="match status" value="1"/>
</dbReference>
<dbReference type="Proteomes" id="UP001172911">
    <property type="component" value="Unassembled WGS sequence"/>
</dbReference>
<dbReference type="SUPFAM" id="SSF52968">
    <property type="entry name" value="B12-dependent dehydatase associated subunit"/>
    <property type="match status" value="1"/>
</dbReference>